<dbReference type="Gene3D" id="3.40.50.720">
    <property type="entry name" value="NAD(P)-binding Rossmann-like Domain"/>
    <property type="match status" value="1"/>
</dbReference>
<dbReference type="FunFam" id="3.40.50.10860:FF:000005">
    <property type="entry name" value="C-1-tetrahydrofolate synthase, cytoplasmic, putative"/>
    <property type="match status" value="1"/>
</dbReference>
<dbReference type="PANTHER" id="PTHR48099:SF11">
    <property type="entry name" value="BIFUNCTIONAL METHYLENETETRAHYDROFOLATE DEHYDROGENASE_CYCLOHYDROLASE, MITOCHONDRIAL"/>
    <property type="match status" value="1"/>
</dbReference>
<keyword evidence="6" id="KW-0511">Multifunctional enzyme</keyword>
<name>A0AAN9BUH1_9CAEN</name>
<evidence type="ECO:0000256" key="7">
    <source>
        <dbReference type="ARBA" id="ARBA00036357"/>
    </source>
</evidence>
<dbReference type="GO" id="GO:0004477">
    <property type="term" value="F:methenyltetrahydrofolate cyclohydrolase activity"/>
    <property type="evidence" value="ECO:0007669"/>
    <property type="project" value="UniProtKB-EC"/>
</dbReference>
<evidence type="ECO:0000259" key="8">
    <source>
        <dbReference type="Pfam" id="PF00763"/>
    </source>
</evidence>
<dbReference type="InterPro" id="IPR000672">
    <property type="entry name" value="THF_DH/CycHdrlase"/>
</dbReference>
<dbReference type="GO" id="GO:0004488">
    <property type="term" value="F:methylenetetrahydrofolate dehydrogenase (NADP+) activity"/>
    <property type="evidence" value="ECO:0007669"/>
    <property type="project" value="InterPro"/>
</dbReference>
<evidence type="ECO:0000256" key="1">
    <source>
        <dbReference type="ARBA" id="ARBA00011738"/>
    </source>
</evidence>
<comment type="catalytic activity">
    <reaction evidence="7">
        <text>(6R)-5,10-methenyltetrahydrofolate + H2O = (6R)-10-formyltetrahydrofolate + H(+)</text>
        <dbReference type="Rhea" id="RHEA:23700"/>
        <dbReference type="ChEBI" id="CHEBI:15377"/>
        <dbReference type="ChEBI" id="CHEBI:15378"/>
        <dbReference type="ChEBI" id="CHEBI:57455"/>
        <dbReference type="ChEBI" id="CHEBI:195366"/>
        <dbReference type="EC" id="3.5.4.9"/>
    </reaction>
</comment>
<dbReference type="SUPFAM" id="SSF51735">
    <property type="entry name" value="NAD(P)-binding Rossmann-fold domains"/>
    <property type="match status" value="1"/>
</dbReference>
<gene>
    <name evidence="10" type="ORF">V1264_011244</name>
</gene>
<feature type="domain" description="Tetrahydrofolate dehydrogenase/cyclohydrolase catalytic" evidence="8">
    <location>
        <begin position="56"/>
        <end position="171"/>
    </location>
</feature>
<dbReference type="InterPro" id="IPR046346">
    <property type="entry name" value="Aminoacid_DH-like_N_sf"/>
</dbReference>
<dbReference type="InterPro" id="IPR020630">
    <property type="entry name" value="THF_DH/CycHdrlase_cat_dom"/>
</dbReference>
<evidence type="ECO:0000259" key="9">
    <source>
        <dbReference type="Pfam" id="PF02882"/>
    </source>
</evidence>
<keyword evidence="5" id="KW-0560">Oxidoreductase</keyword>
<dbReference type="InterPro" id="IPR036291">
    <property type="entry name" value="NAD(P)-bd_dom_sf"/>
</dbReference>
<reference evidence="10 11" key="1">
    <citation type="submission" date="2024-02" db="EMBL/GenBank/DDBJ databases">
        <title>Chromosome-scale genome assembly of the rough periwinkle Littorina saxatilis.</title>
        <authorList>
            <person name="De Jode A."/>
            <person name="Faria R."/>
            <person name="Formenti G."/>
            <person name="Sims Y."/>
            <person name="Smith T.P."/>
            <person name="Tracey A."/>
            <person name="Wood J.M.D."/>
            <person name="Zagrodzka Z.B."/>
            <person name="Johannesson K."/>
            <person name="Butlin R.K."/>
            <person name="Leder E.H."/>
        </authorList>
    </citation>
    <scope>NUCLEOTIDE SEQUENCE [LARGE SCALE GENOMIC DNA]</scope>
    <source>
        <strain evidence="10">Snail1</strain>
        <tissue evidence="10">Muscle</tissue>
    </source>
</reference>
<dbReference type="PROSITE" id="PS00766">
    <property type="entry name" value="THF_DHG_CYH_1"/>
    <property type="match status" value="1"/>
</dbReference>
<dbReference type="EMBL" id="JBAMIC010000002">
    <property type="protein sequence ID" value="KAK7111643.1"/>
    <property type="molecule type" value="Genomic_DNA"/>
</dbReference>
<proteinExistence type="inferred from homology"/>
<evidence type="ECO:0000313" key="10">
    <source>
        <dbReference type="EMBL" id="KAK7111643.1"/>
    </source>
</evidence>
<comment type="caution">
    <text evidence="10">The sequence shown here is derived from an EMBL/GenBank/DDBJ whole genome shotgun (WGS) entry which is preliminary data.</text>
</comment>
<dbReference type="PRINTS" id="PR00085">
    <property type="entry name" value="THFDHDRGNASE"/>
</dbReference>
<keyword evidence="4" id="KW-0378">Hydrolase</keyword>
<organism evidence="10 11">
    <name type="scientific">Littorina saxatilis</name>
    <dbReference type="NCBI Taxonomy" id="31220"/>
    <lineage>
        <taxon>Eukaryota</taxon>
        <taxon>Metazoa</taxon>
        <taxon>Spiralia</taxon>
        <taxon>Lophotrochozoa</taxon>
        <taxon>Mollusca</taxon>
        <taxon>Gastropoda</taxon>
        <taxon>Caenogastropoda</taxon>
        <taxon>Littorinimorpha</taxon>
        <taxon>Littorinoidea</taxon>
        <taxon>Littorinidae</taxon>
        <taxon>Littorina</taxon>
    </lineage>
</organism>
<dbReference type="Proteomes" id="UP001374579">
    <property type="component" value="Unassembled WGS sequence"/>
</dbReference>
<dbReference type="Gene3D" id="3.40.50.10860">
    <property type="entry name" value="Leucine Dehydrogenase, chain A, domain 1"/>
    <property type="match status" value="1"/>
</dbReference>
<dbReference type="GO" id="GO:0035999">
    <property type="term" value="P:tetrahydrofolate interconversion"/>
    <property type="evidence" value="ECO:0007669"/>
    <property type="project" value="TreeGrafter"/>
</dbReference>
<evidence type="ECO:0000256" key="2">
    <source>
        <dbReference type="ARBA" id="ARBA00012776"/>
    </source>
</evidence>
<dbReference type="GO" id="GO:0004487">
    <property type="term" value="F:methylenetetrahydrofolate dehydrogenase (NAD+) activity"/>
    <property type="evidence" value="ECO:0007669"/>
    <property type="project" value="TreeGrafter"/>
</dbReference>
<comment type="subunit">
    <text evidence="1">Homodimer.</text>
</comment>
<dbReference type="HAMAP" id="MF_01576">
    <property type="entry name" value="THF_DHG_CYH"/>
    <property type="match status" value="1"/>
</dbReference>
<dbReference type="CDD" id="cd01080">
    <property type="entry name" value="NAD_bind_m-THF_DH_Cyclohyd"/>
    <property type="match status" value="1"/>
</dbReference>
<dbReference type="InterPro" id="IPR020867">
    <property type="entry name" value="THF_DH/CycHdrlase_CS"/>
</dbReference>
<dbReference type="Pfam" id="PF00763">
    <property type="entry name" value="THF_DHG_CYH"/>
    <property type="match status" value="1"/>
</dbReference>
<dbReference type="FunFam" id="3.40.50.720:FF:000070">
    <property type="entry name" value="probable bifunctional methylenetetrahydrofolate dehydrogenase/cyclohydrolase 2"/>
    <property type="match status" value="1"/>
</dbReference>
<keyword evidence="3" id="KW-0554">One-carbon metabolism</keyword>
<evidence type="ECO:0000256" key="3">
    <source>
        <dbReference type="ARBA" id="ARBA00022563"/>
    </source>
</evidence>
<evidence type="ECO:0000256" key="6">
    <source>
        <dbReference type="ARBA" id="ARBA00023268"/>
    </source>
</evidence>
<dbReference type="InterPro" id="IPR020631">
    <property type="entry name" value="THF_DH/CycHdrlase_NAD-bd_dom"/>
</dbReference>
<feature type="domain" description="Tetrahydrofolate dehydrogenase/cyclohydrolase NAD(P)-binding" evidence="9">
    <location>
        <begin position="190"/>
        <end position="347"/>
    </location>
</feature>
<accession>A0AAN9BUH1</accession>
<protein>
    <recommendedName>
        <fullName evidence="2">methenyltetrahydrofolate cyclohydrolase</fullName>
        <ecNumber evidence="2">3.5.4.9</ecNumber>
    </recommendedName>
</protein>
<evidence type="ECO:0000256" key="4">
    <source>
        <dbReference type="ARBA" id="ARBA00022801"/>
    </source>
</evidence>
<dbReference type="GO" id="GO:0005739">
    <property type="term" value="C:mitochondrion"/>
    <property type="evidence" value="ECO:0007669"/>
    <property type="project" value="TreeGrafter"/>
</dbReference>
<dbReference type="EC" id="3.5.4.9" evidence="2"/>
<dbReference type="SUPFAM" id="SSF53223">
    <property type="entry name" value="Aminoacid dehydrogenase-like, N-terminal domain"/>
    <property type="match status" value="1"/>
</dbReference>
<dbReference type="AlphaFoldDB" id="A0AAN9BUH1"/>
<dbReference type="Pfam" id="PF02882">
    <property type="entry name" value="THF_DHG_CYH_C"/>
    <property type="match status" value="1"/>
</dbReference>
<sequence length="354" mass="37864">MLQMTSVIFSRRLCVFGCKLLLRKIGEQSSGNVTPFCQGAGRKLHVTARLSAAKLIDGVAIAKQIRDEVKAEVSEITASGKRPPQLTVVLVGSDPASVIYIKNKIKACEYTGITSDTIRLPNSITEKELLTELDLLNNDPNVDGLLVQLPVPDHICERTICDSVAPEKDVDGFNIMNVGSFCVDAESFIPATPAAVMQMIKRTGIETFGKNAVVCGRSKNVGLPIAIFLHGDGDRGNLAGDATTTICHRYTPPEQLQVFTKTADIIVAAAGVPNLITADIVKEGVVVIDVGINRVDHPDNNGKSMLVGDVDFEGVSQKASYISPVPGGVGPCTVAMLMKNTLLAYKKEIHFAAH</sequence>
<evidence type="ECO:0000256" key="5">
    <source>
        <dbReference type="ARBA" id="ARBA00023002"/>
    </source>
</evidence>
<dbReference type="PANTHER" id="PTHR48099">
    <property type="entry name" value="C-1-TETRAHYDROFOLATE SYNTHASE, CYTOPLASMIC-RELATED"/>
    <property type="match status" value="1"/>
</dbReference>
<keyword evidence="11" id="KW-1185">Reference proteome</keyword>
<evidence type="ECO:0000313" key="11">
    <source>
        <dbReference type="Proteomes" id="UP001374579"/>
    </source>
</evidence>